<proteinExistence type="predicted"/>
<sequence length="85" mass="9854">MTVDDLMTMTGHKHNIAFINDEGKRATYNYVPPEYLNREVKSFEVLGCVYVIENYIDEAEEDANYMKMDDSVALFVTFEEQANES</sequence>
<protein>
    <submittedName>
        <fullName evidence="1">Uncharacterized protein</fullName>
    </submittedName>
</protein>
<dbReference type="RefSeq" id="WP_154694351.1">
    <property type="nucleotide sequence ID" value="NZ_CP046123.1"/>
</dbReference>
<dbReference type="Proteomes" id="UP000422837">
    <property type="component" value="Chromosome"/>
</dbReference>
<organism evidence="1 2">
    <name type="scientific">Enterococcus casseliflavus</name>
    <name type="common">Enterococcus flavescens</name>
    <dbReference type="NCBI Taxonomy" id="37734"/>
    <lineage>
        <taxon>Bacteria</taxon>
        <taxon>Bacillati</taxon>
        <taxon>Bacillota</taxon>
        <taxon>Bacilli</taxon>
        <taxon>Lactobacillales</taxon>
        <taxon>Enterococcaceae</taxon>
        <taxon>Enterococcus</taxon>
    </lineage>
</organism>
<reference evidence="1 2" key="1">
    <citation type="submission" date="2019-11" db="EMBL/GenBank/DDBJ databases">
        <title>Detection and genome characteristic of a blood enterococcus casselifavus isolate from Zhengzhou,china.</title>
        <authorList>
            <person name="Wen P."/>
        </authorList>
    </citation>
    <scope>NUCLEOTIDE SEQUENCE [LARGE SCALE GENOMIC DNA]</scope>
    <source>
        <strain evidence="1 2">EC291</strain>
    </source>
</reference>
<evidence type="ECO:0000313" key="1">
    <source>
        <dbReference type="EMBL" id="QGN29165.1"/>
    </source>
</evidence>
<dbReference type="AlphaFoldDB" id="A0ABD6YYJ0"/>
<accession>A0ABD6YYJ0</accession>
<gene>
    <name evidence="1" type="ORF">GFU50_06480</name>
</gene>
<name>A0ABD6YYJ0_ENTCA</name>
<dbReference type="EMBL" id="CP046123">
    <property type="protein sequence ID" value="QGN29165.1"/>
    <property type="molecule type" value="Genomic_DNA"/>
</dbReference>
<evidence type="ECO:0000313" key="2">
    <source>
        <dbReference type="Proteomes" id="UP000422837"/>
    </source>
</evidence>